<organism evidence="2 3">
    <name type="scientific">Pseudoramibacter alactolyticus ATCC 23263</name>
    <dbReference type="NCBI Taxonomy" id="887929"/>
    <lineage>
        <taxon>Bacteria</taxon>
        <taxon>Bacillati</taxon>
        <taxon>Bacillota</taxon>
        <taxon>Clostridia</taxon>
        <taxon>Eubacteriales</taxon>
        <taxon>Eubacteriaceae</taxon>
        <taxon>Pseudoramibacter</taxon>
    </lineage>
</organism>
<dbReference type="RefSeq" id="WP_006597865.1">
    <property type="nucleotide sequence ID" value="NZ_GL622359.1"/>
</dbReference>
<dbReference type="SMART" id="SM01264">
    <property type="entry name" value="M16C_associated"/>
    <property type="match status" value="1"/>
</dbReference>
<dbReference type="PANTHER" id="PTHR43016">
    <property type="entry name" value="PRESEQUENCE PROTEASE"/>
    <property type="match status" value="1"/>
</dbReference>
<dbReference type="STRING" id="887929.HMP0721_0446"/>
<dbReference type="OrthoDB" id="9762027at2"/>
<dbReference type="InterPro" id="IPR007863">
    <property type="entry name" value="Peptidase_M16_C"/>
</dbReference>
<accession>E6MEL3</accession>
<dbReference type="EMBL" id="AEQN01000007">
    <property type="protein sequence ID" value="EFV02538.1"/>
    <property type="molecule type" value="Genomic_DNA"/>
</dbReference>
<comment type="caution">
    <text evidence="2">The sequence shown here is derived from an EMBL/GenBank/DDBJ whole genome shotgun (WGS) entry which is preliminary data.</text>
</comment>
<dbReference type="SUPFAM" id="SSF63411">
    <property type="entry name" value="LuxS/MPP-like metallohydrolase"/>
    <property type="match status" value="4"/>
</dbReference>
<dbReference type="eggNOG" id="COG1026">
    <property type="taxonomic scope" value="Bacteria"/>
</dbReference>
<dbReference type="InterPro" id="IPR011249">
    <property type="entry name" value="Metalloenz_LuxS/M16"/>
</dbReference>
<dbReference type="Gene3D" id="3.30.830.10">
    <property type="entry name" value="Metalloenzyme, LuxS/M16 peptidase-like"/>
    <property type="match status" value="4"/>
</dbReference>
<evidence type="ECO:0000259" key="1">
    <source>
        <dbReference type="SMART" id="SM01264"/>
    </source>
</evidence>
<keyword evidence="2" id="KW-0378">Hydrolase</keyword>
<feature type="domain" description="Peptidase M16C associated" evidence="1">
    <location>
        <begin position="467"/>
        <end position="717"/>
    </location>
</feature>
<dbReference type="Pfam" id="PF08367">
    <property type="entry name" value="M16C_assoc"/>
    <property type="match status" value="1"/>
</dbReference>
<evidence type="ECO:0000313" key="2">
    <source>
        <dbReference type="EMBL" id="EFV02538.1"/>
    </source>
</evidence>
<dbReference type="Pfam" id="PF22516">
    <property type="entry name" value="PreP_C"/>
    <property type="match status" value="1"/>
</dbReference>
<dbReference type="PANTHER" id="PTHR43016:SF13">
    <property type="entry name" value="PRESEQUENCE PROTEASE, MITOCHONDRIAL"/>
    <property type="match status" value="1"/>
</dbReference>
<dbReference type="GO" id="GO:0046872">
    <property type="term" value="F:metal ion binding"/>
    <property type="evidence" value="ECO:0007669"/>
    <property type="project" value="InterPro"/>
</dbReference>
<reference evidence="2 3" key="1">
    <citation type="submission" date="2010-12" db="EMBL/GenBank/DDBJ databases">
        <authorList>
            <person name="Muzny D."/>
            <person name="Qin X."/>
            <person name="Deng J."/>
            <person name="Jiang H."/>
            <person name="Liu Y."/>
            <person name="Qu J."/>
            <person name="Song X.-Z."/>
            <person name="Zhang L."/>
            <person name="Thornton R."/>
            <person name="Coyle M."/>
            <person name="Francisco L."/>
            <person name="Jackson L."/>
            <person name="Javaid M."/>
            <person name="Korchina V."/>
            <person name="Kovar C."/>
            <person name="Mata R."/>
            <person name="Mathew T."/>
            <person name="Ngo R."/>
            <person name="Nguyen L."/>
            <person name="Nguyen N."/>
            <person name="Okwuonu G."/>
            <person name="Ongeri F."/>
            <person name="Pham C."/>
            <person name="Simmons D."/>
            <person name="Wilczek-Boney K."/>
            <person name="Hale W."/>
            <person name="Jakkamsetti A."/>
            <person name="Pham P."/>
            <person name="Ruth R."/>
            <person name="San Lucas F."/>
            <person name="Warren J."/>
            <person name="Zhang J."/>
            <person name="Zhao Z."/>
            <person name="Zhou C."/>
            <person name="Zhu D."/>
            <person name="Lee S."/>
            <person name="Bess C."/>
            <person name="Blankenburg K."/>
            <person name="Forbes L."/>
            <person name="Fu Q."/>
            <person name="Gubbala S."/>
            <person name="Hirani K."/>
            <person name="Jayaseelan J.C."/>
            <person name="Lara F."/>
            <person name="Munidasa M."/>
            <person name="Palculict T."/>
            <person name="Patil S."/>
            <person name="Pu L.-L."/>
            <person name="Saada N."/>
            <person name="Tang L."/>
            <person name="Weissenberger G."/>
            <person name="Zhu Y."/>
            <person name="Hemphill L."/>
            <person name="Shang Y."/>
            <person name="Youmans B."/>
            <person name="Ayvaz T."/>
            <person name="Ross M."/>
            <person name="Santibanez J."/>
            <person name="Aqrawi P."/>
            <person name="Gross S."/>
            <person name="Joshi V."/>
            <person name="Fowler G."/>
            <person name="Nazareth L."/>
            <person name="Reid J."/>
            <person name="Worley K."/>
            <person name="Petrosino J."/>
            <person name="Highlander S."/>
            <person name="Gibbs R."/>
        </authorList>
    </citation>
    <scope>NUCLEOTIDE SEQUENCE [LARGE SCALE GENOMIC DNA]</scope>
    <source>
        <strain evidence="2 3">ATCC 23263</strain>
    </source>
</reference>
<dbReference type="Pfam" id="PF00675">
    <property type="entry name" value="Peptidase_M16"/>
    <property type="match status" value="1"/>
</dbReference>
<dbReference type="GO" id="GO:0016485">
    <property type="term" value="P:protein processing"/>
    <property type="evidence" value="ECO:0007669"/>
    <property type="project" value="TreeGrafter"/>
</dbReference>
<protein>
    <submittedName>
        <fullName evidence="2">Peptidase M16 inactive domain protein</fullName>
        <ecNumber evidence="2">3.4.24.-</ecNumber>
    </submittedName>
</protein>
<gene>
    <name evidence="2" type="ORF">HMP0721_0446</name>
</gene>
<dbReference type="InterPro" id="IPR013578">
    <property type="entry name" value="Peptidase_M16C_assoc"/>
</dbReference>
<dbReference type="InterPro" id="IPR011765">
    <property type="entry name" value="Pept_M16_N"/>
</dbReference>
<dbReference type="GO" id="GO:0004222">
    <property type="term" value="F:metalloendopeptidase activity"/>
    <property type="evidence" value="ECO:0007669"/>
    <property type="project" value="TreeGrafter"/>
</dbReference>
<dbReference type="AlphaFoldDB" id="E6MEL3"/>
<proteinExistence type="predicted"/>
<name>E6MEL3_9FIRM</name>
<keyword evidence="3" id="KW-1185">Reference proteome</keyword>
<evidence type="ECO:0000313" key="3">
    <source>
        <dbReference type="Proteomes" id="UP000004754"/>
    </source>
</evidence>
<dbReference type="Pfam" id="PF05193">
    <property type="entry name" value="Peptidase_M16_C"/>
    <property type="match status" value="1"/>
</dbReference>
<dbReference type="FunFam" id="3.30.830.10:FF:000034">
    <property type="entry name" value="presequence protease 1, chloroplastic/mitochondrial"/>
    <property type="match status" value="1"/>
</dbReference>
<dbReference type="EC" id="3.4.24.-" evidence="2"/>
<dbReference type="HOGENOM" id="CLU_009165_1_0_9"/>
<dbReference type="InterPro" id="IPR055130">
    <property type="entry name" value="PreP_C"/>
</dbReference>
<dbReference type="Proteomes" id="UP000004754">
    <property type="component" value="Unassembled WGS sequence"/>
</dbReference>
<sequence>MNKFQEKFKLNQTYHGFTLKRQEYLDSVQGTAYYFVYGKTQTPLLYIANDDHNKVFHIAFRTPSNNSTGVAHINEHTVLCGSRKYPLKEPFVELIKGSLNTFLNAMTYPDKTVYPVASTNDKDFMNLMDVYLDAVFYPNIYQKEEIFKQEGWHYHLEKPEDPITYNGVVYNEMKGVYSSPEEVLHNELLKQLYPDSIYGKESGGYPDNIPDLAYPDFLDFHSRFYHPSNAFIYLYGDGDMDAHLAYLDAEYLSHFEYKEIDSRIRLQRPLTAMRHATATYPFSGEKDLKQKDYLTIGWVLNDLGDDWLAFDILTNVLLGDNSYPLKKALLDLDISDDISYSYTTSMEQPYFAISFKNTDHTKEELIGATIEKTLTDLVKNGIDPKNLEAGINSAAFTIKEQDFGSYPKGLMFGLELMDTWLYGGDPLDHLRYDDALDRIHQMQKNRGFEDLIQRLLLNNHHAATVSITPDPELSAKKETALSQQLADYKDQLSDNEIKTLVDQTQTLLAYQSSPDTNEALETIPKLSLDDLGKAAREIPFARGTMDQHLVLWHPAETAGIVYVKLMFDVRTIAQEDLPVLGLLNKLLFNVNTKSYDVETLNREIQIKTGGISSSIESFDHTVRAGDYRPVLTISGKVLQEHLPDLMALMIEGITASLFDNRKIIGDIIQEQHMAAESKFLSAGNTVAVQRLQSYYSQSAALYQKVGGVDFGRYLARLDKALEDQFETLAADLNRVAYQVFNRNHMTISITCEPSIQNRVYHQVKTAMDTLPQKAVSLHTYRFDTEVLNEGFMTAAKINYVAKGFNIKKLGHSYNGAFFVLKTIIGMDYLWNRIRLQGGAYGAAFGIARSGELAFSSYRDPQLAKSLATYNGAGQYIRRLDMTQRELEKYIIGAISAKDHPVSQAMTSHMADSMYLTGITAEDRQRERDEILSVKLQDLRDCGEIVDEAMQQNNLCVVGNEELIRNNQEIFNNVTYIFE</sequence>